<dbReference type="FunFam" id="3.30.950.10:FF:000001">
    <property type="entry name" value="Siroheme synthase"/>
    <property type="match status" value="1"/>
</dbReference>
<dbReference type="GO" id="GO:0004851">
    <property type="term" value="F:uroporphyrin-III C-methyltransferase activity"/>
    <property type="evidence" value="ECO:0007669"/>
    <property type="project" value="UniProtKB-EC"/>
</dbReference>
<dbReference type="InterPro" id="IPR014777">
    <property type="entry name" value="4pyrrole_Mease_sub1"/>
</dbReference>
<evidence type="ECO:0000256" key="12">
    <source>
        <dbReference type="ARBA" id="ARBA00060548"/>
    </source>
</evidence>
<dbReference type="PANTHER" id="PTHR45790:SF3">
    <property type="entry name" value="S-ADENOSYL-L-METHIONINE-DEPENDENT UROPORPHYRINOGEN III METHYLTRANSFERASE, CHLOROPLASTIC"/>
    <property type="match status" value="1"/>
</dbReference>
<keyword evidence="16" id="KW-1185">Reference proteome</keyword>
<dbReference type="InterPro" id="IPR050161">
    <property type="entry name" value="Siro_Cobalamin_biosynth"/>
</dbReference>
<evidence type="ECO:0000256" key="3">
    <source>
        <dbReference type="ARBA" id="ARBA00022573"/>
    </source>
</evidence>
<organism evidence="15 16">
    <name type="scientific">Photobacterium sanctipauli</name>
    <dbReference type="NCBI Taxonomy" id="1342794"/>
    <lineage>
        <taxon>Bacteria</taxon>
        <taxon>Pseudomonadati</taxon>
        <taxon>Pseudomonadota</taxon>
        <taxon>Gammaproteobacteria</taxon>
        <taxon>Vibrionales</taxon>
        <taxon>Vibrionaceae</taxon>
        <taxon>Photobacterium</taxon>
    </lineage>
</organism>
<dbReference type="PANTHER" id="PTHR45790">
    <property type="entry name" value="SIROHEME SYNTHASE-RELATED"/>
    <property type="match status" value="1"/>
</dbReference>
<keyword evidence="6" id="KW-0949">S-adenosyl-L-methionine</keyword>
<dbReference type="OrthoDB" id="9815856at2"/>
<dbReference type="PROSITE" id="PS00839">
    <property type="entry name" value="SUMT_1"/>
    <property type="match status" value="1"/>
</dbReference>
<dbReference type="FunFam" id="3.40.1010.10:FF:000001">
    <property type="entry name" value="Siroheme synthase"/>
    <property type="match status" value="1"/>
</dbReference>
<dbReference type="GO" id="GO:0016491">
    <property type="term" value="F:oxidoreductase activity"/>
    <property type="evidence" value="ECO:0007669"/>
    <property type="project" value="UniProtKB-KW"/>
</dbReference>
<protein>
    <recommendedName>
        <fullName evidence="2">uroporphyrinogen-III C-methyltransferase</fullName>
        <ecNumber evidence="2">2.1.1.107</ecNumber>
    </recommendedName>
</protein>
<dbReference type="InterPro" id="IPR000878">
    <property type="entry name" value="4pyrrol_Mease"/>
</dbReference>
<proteinExistence type="inferred from homology"/>
<dbReference type="NCBIfam" id="TIGR01469">
    <property type="entry name" value="cobA_cysG_Cterm"/>
    <property type="match status" value="1"/>
</dbReference>
<comment type="similarity">
    <text evidence="1 13">Belongs to the precorrin methyltransferase family.</text>
</comment>
<name>A0A2T3NPZ1_9GAMM</name>
<dbReference type="AlphaFoldDB" id="A0A2T3NPZ1"/>
<comment type="caution">
    <text evidence="15">The sequence shown here is derived from an EMBL/GenBank/DDBJ whole genome shotgun (WGS) entry which is preliminary data.</text>
</comment>
<evidence type="ECO:0000256" key="2">
    <source>
        <dbReference type="ARBA" id="ARBA00012162"/>
    </source>
</evidence>
<evidence type="ECO:0000256" key="9">
    <source>
        <dbReference type="ARBA" id="ARBA00023244"/>
    </source>
</evidence>
<evidence type="ECO:0000256" key="11">
    <source>
        <dbReference type="ARBA" id="ARBA00025705"/>
    </source>
</evidence>
<dbReference type="EMBL" id="PYMA01000011">
    <property type="protein sequence ID" value="PSW18318.1"/>
    <property type="molecule type" value="Genomic_DNA"/>
</dbReference>
<gene>
    <name evidence="15" type="primary">cobA</name>
    <name evidence="15" type="ORF">C9I98_16585</name>
</gene>
<comment type="pathway">
    <text evidence="12">Cofactor biosynthesis; adenosylcobalamin biosynthesis; precorrin-2 from uroporphyrinogen III: step 1/1.</text>
</comment>
<evidence type="ECO:0000256" key="6">
    <source>
        <dbReference type="ARBA" id="ARBA00022691"/>
    </source>
</evidence>
<dbReference type="UniPathway" id="UPA00262">
    <property type="reaction ID" value="UER00211"/>
</dbReference>
<dbReference type="InterPro" id="IPR006366">
    <property type="entry name" value="CobA/CysG_C"/>
</dbReference>
<accession>A0A2T3NPZ1</accession>
<reference evidence="15 16" key="1">
    <citation type="submission" date="2018-01" db="EMBL/GenBank/DDBJ databases">
        <title>Whole genome sequencing of Histamine producing bacteria.</title>
        <authorList>
            <person name="Butler K."/>
        </authorList>
    </citation>
    <scope>NUCLEOTIDE SEQUENCE [LARGE SCALE GENOMIC DNA]</scope>
    <source>
        <strain evidence="15 16">DSM 100436</strain>
    </source>
</reference>
<dbReference type="GO" id="GO:0016829">
    <property type="term" value="F:lyase activity"/>
    <property type="evidence" value="ECO:0007669"/>
    <property type="project" value="UniProtKB-KW"/>
</dbReference>
<evidence type="ECO:0000256" key="7">
    <source>
        <dbReference type="ARBA" id="ARBA00023002"/>
    </source>
</evidence>
<keyword evidence="5 13" id="KW-0808">Transferase</keyword>
<sequence>MPKVAENLIDESIKRHANANANTSVNAKVPTNDSEIINLSLRKEGKGRVSLVGAGPGDPMLLTLKALQAIEQADVIVYDRLVSAEICRLFPKSTKAIYVGKAKGEHSVGQDEINQILLAHAQMGLAVCRLKGGDSFVFGRGSEEMLLLKTHGIDVDVVPGITAGAGCSAYAGIPLTHRGMAQGCTFVTAHAEKQLELNWQALASLQHTLVFYMGLTKAALITQRLVAAGMPDDTPVALIENGCCPEQRLVTGELGVLADLVEQHQVASPALIVVGEVVSLAEQLQWLVTEAQQQKAKMSA</sequence>
<dbReference type="GO" id="GO:0009236">
    <property type="term" value="P:cobalamin biosynthetic process"/>
    <property type="evidence" value="ECO:0007669"/>
    <property type="project" value="UniProtKB-KW"/>
</dbReference>
<dbReference type="InterPro" id="IPR014776">
    <property type="entry name" value="4pyrrole_Mease_sub2"/>
</dbReference>
<dbReference type="RefSeq" id="WP_081878865.1">
    <property type="nucleotide sequence ID" value="NZ_JGVO01000143.1"/>
</dbReference>
<evidence type="ECO:0000313" key="16">
    <source>
        <dbReference type="Proteomes" id="UP000241771"/>
    </source>
</evidence>
<keyword evidence="3" id="KW-0169">Cobalamin biosynthesis</keyword>
<dbReference type="GO" id="GO:0019354">
    <property type="term" value="P:siroheme biosynthetic process"/>
    <property type="evidence" value="ECO:0007669"/>
    <property type="project" value="UniProtKB-UniPathway"/>
</dbReference>
<evidence type="ECO:0000256" key="13">
    <source>
        <dbReference type="RuleBase" id="RU003960"/>
    </source>
</evidence>
<dbReference type="Proteomes" id="UP000241771">
    <property type="component" value="Unassembled WGS sequence"/>
</dbReference>
<feature type="domain" description="Tetrapyrrole methylase" evidence="14">
    <location>
        <begin position="49"/>
        <end position="256"/>
    </location>
</feature>
<dbReference type="Pfam" id="PF00590">
    <property type="entry name" value="TP_methylase"/>
    <property type="match status" value="1"/>
</dbReference>
<dbReference type="SUPFAM" id="SSF53790">
    <property type="entry name" value="Tetrapyrrole methylase"/>
    <property type="match status" value="1"/>
</dbReference>
<dbReference type="NCBIfam" id="NF004790">
    <property type="entry name" value="PRK06136.1"/>
    <property type="match status" value="1"/>
</dbReference>
<evidence type="ECO:0000256" key="1">
    <source>
        <dbReference type="ARBA" id="ARBA00005879"/>
    </source>
</evidence>
<evidence type="ECO:0000313" key="15">
    <source>
        <dbReference type="EMBL" id="PSW18318.1"/>
    </source>
</evidence>
<dbReference type="InterPro" id="IPR003043">
    <property type="entry name" value="Uropor_MeTrfase_CS"/>
</dbReference>
<evidence type="ECO:0000256" key="5">
    <source>
        <dbReference type="ARBA" id="ARBA00022679"/>
    </source>
</evidence>
<dbReference type="Gene3D" id="3.40.1010.10">
    <property type="entry name" value="Cobalt-precorrin-4 Transmethylase, Domain 1"/>
    <property type="match status" value="1"/>
</dbReference>
<dbReference type="EC" id="2.1.1.107" evidence="2"/>
<keyword evidence="4 13" id="KW-0489">Methyltransferase</keyword>
<dbReference type="CDD" id="cd11642">
    <property type="entry name" value="SUMT"/>
    <property type="match status" value="1"/>
</dbReference>
<evidence type="ECO:0000256" key="10">
    <source>
        <dbReference type="ARBA" id="ARBA00023268"/>
    </source>
</evidence>
<evidence type="ECO:0000259" key="14">
    <source>
        <dbReference type="Pfam" id="PF00590"/>
    </source>
</evidence>
<dbReference type="PROSITE" id="PS00840">
    <property type="entry name" value="SUMT_2"/>
    <property type="match status" value="1"/>
</dbReference>
<dbReference type="Gene3D" id="3.30.950.10">
    <property type="entry name" value="Methyltransferase, Cobalt-precorrin-4 Transmethylase, Domain 2"/>
    <property type="match status" value="1"/>
</dbReference>
<keyword evidence="7" id="KW-0560">Oxidoreductase</keyword>
<evidence type="ECO:0000256" key="4">
    <source>
        <dbReference type="ARBA" id="ARBA00022603"/>
    </source>
</evidence>
<dbReference type="InterPro" id="IPR035996">
    <property type="entry name" value="4pyrrol_Methylase_sf"/>
</dbReference>
<dbReference type="GO" id="GO:0032259">
    <property type="term" value="P:methylation"/>
    <property type="evidence" value="ECO:0007669"/>
    <property type="project" value="UniProtKB-KW"/>
</dbReference>
<keyword evidence="10" id="KW-0511">Multifunctional enzyme</keyword>
<evidence type="ECO:0000256" key="8">
    <source>
        <dbReference type="ARBA" id="ARBA00023239"/>
    </source>
</evidence>
<comment type="pathway">
    <text evidence="11">Porphyrin-containing compound metabolism; siroheme biosynthesis; precorrin-2 from uroporphyrinogen III: step 1/1.</text>
</comment>
<keyword evidence="9" id="KW-0627">Porphyrin biosynthesis</keyword>
<keyword evidence="8" id="KW-0456">Lyase</keyword>